<evidence type="ECO:0000313" key="3">
    <source>
        <dbReference type="Proteomes" id="UP000078397"/>
    </source>
</evidence>
<keyword evidence="3" id="KW-1185">Reference proteome</keyword>
<dbReference type="KEGG" id="pchm:VFPPC_16998"/>
<reference evidence="2 3" key="1">
    <citation type="journal article" date="2016" name="PLoS Pathog.">
        <title>Biosynthesis of antibiotic leucinostatins in bio-control fungus Purpureocillium lilacinum and their inhibition on phytophthora revealed by genome mining.</title>
        <authorList>
            <person name="Wang G."/>
            <person name="Liu Z."/>
            <person name="Lin R."/>
            <person name="Li E."/>
            <person name="Mao Z."/>
            <person name="Ling J."/>
            <person name="Yang Y."/>
            <person name="Yin W.B."/>
            <person name="Xie B."/>
        </authorList>
    </citation>
    <scope>NUCLEOTIDE SEQUENCE [LARGE SCALE GENOMIC DNA]</scope>
    <source>
        <strain evidence="2">170</strain>
    </source>
</reference>
<dbReference type="GeneID" id="28858744"/>
<protein>
    <submittedName>
        <fullName evidence="2">Uncharacterized protein</fullName>
    </submittedName>
</protein>
<gene>
    <name evidence="2" type="ORF">VFPPC_16998</name>
</gene>
<dbReference type="RefSeq" id="XP_018136514.1">
    <property type="nucleotide sequence ID" value="XM_018294750.1"/>
</dbReference>
<feature type="region of interest" description="Disordered" evidence="1">
    <location>
        <begin position="1"/>
        <end position="60"/>
    </location>
</feature>
<comment type="caution">
    <text evidence="2">The sequence shown here is derived from an EMBL/GenBank/DDBJ whole genome shotgun (WGS) entry which is preliminary data.</text>
</comment>
<organism evidence="2 3">
    <name type="scientific">Pochonia chlamydosporia 170</name>
    <dbReference type="NCBI Taxonomy" id="1380566"/>
    <lineage>
        <taxon>Eukaryota</taxon>
        <taxon>Fungi</taxon>
        <taxon>Dikarya</taxon>
        <taxon>Ascomycota</taxon>
        <taxon>Pezizomycotina</taxon>
        <taxon>Sordariomycetes</taxon>
        <taxon>Hypocreomycetidae</taxon>
        <taxon>Hypocreales</taxon>
        <taxon>Clavicipitaceae</taxon>
        <taxon>Pochonia</taxon>
    </lineage>
</organism>
<dbReference type="Proteomes" id="UP000078397">
    <property type="component" value="Unassembled WGS sequence"/>
</dbReference>
<dbReference type="AlphaFoldDB" id="A0A179EYR1"/>
<proteinExistence type="predicted"/>
<evidence type="ECO:0000313" key="2">
    <source>
        <dbReference type="EMBL" id="OAQ58337.1"/>
    </source>
</evidence>
<accession>A0A179EYR1</accession>
<dbReference type="EMBL" id="LSBJ02000027">
    <property type="protein sequence ID" value="OAQ58337.1"/>
    <property type="molecule type" value="Genomic_DNA"/>
</dbReference>
<sequence>MHSTSSPGDISPGNNQSPGRTSKPRRELPCRAFLSENEPKIASLNAPRAKGPTNASSDLNKSYTSFASEQLPRPKILVQILYKNYVFEINLSEKNWGDCRDFLRLSEDLGLTIKLI</sequence>
<feature type="compositionally biased region" description="Polar residues" evidence="1">
    <location>
        <begin position="1"/>
        <end position="20"/>
    </location>
</feature>
<name>A0A179EYR1_METCM</name>
<evidence type="ECO:0000256" key="1">
    <source>
        <dbReference type="SAM" id="MobiDB-lite"/>
    </source>
</evidence>